<evidence type="ECO:0000256" key="1">
    <source>
        <dbReference type="SAM" id="MobiDB-lite"/>
    </source>
</evidence>
<organism evidence="4 5">
    <name type="scientific">Candidatus Bacteroides merdigallinarum</name>
    <dbReference type="NCBI Taxonomy" id="2838473"/>
    <lineage>
        <taxon>Bacteria</taxon>
        <taxon>Pseudomonadati</taxon>
        <taxon>Bacteroidota</taxon>
        <taxon>Bacteroidia</taxon>
        <taxon>Bacteroidales</taxon>
        <taxon>Bacteroidaceae</taxon>
        <taxon>Bacteroides</taxon>
    </lineage>
</organism>
<sequence>MAQLKYTLDLNLKAYPNELTPDVDNDYTVKVHTQSTPLTQDDIADSVAERLAEEPAKVRSILNIFFEEVSLAVASGYCVSTDAFYARPVATGVVLESELSQPVDRDEVRVYASFRQGPAVTEALQRAKLQYFLQPATTGPYIAGMTSAFIDAQTKAPAPLAASEMVVLTGNGLKLVGDDPTVGITLTSVSNPDTTFFIPASKVSPNQPKKLQFVLPAGVTEGEWTVQVTTCYAGGKYQTKEPRTFILPHPITVGEVSEPTQPGGGEEEGEEGTYG</sequence>
<dbReference type="EMBL" id="DXBX01000026">
    <property type="protein sequence ID" value="HIZ32553.1"/>
    <property type="molecule type" value="Genomic_DNA"/>
</dbReference>
<dbReference type="Proteomes" id="UP000824028">
    <property type="component" value="Unassembled WGS sequence"/>
</dbReference>
<proteinExistence type="predicted"/>
<feature type="compositionally biased region" description="Acidic residues" evidence="1">
    <location>
        <begin position="265"/>
        <end position="275"/>
    </location>
</feature>
<dbReference type="Gene3D" id="2.70.50.70">
    <property type="match status" value="1"/>
</dbReference>
<dbReference type="InterPro" id="IPR027824">
    <property type="entry name" value="DUF4469"/>
</dbReference>
<dbReference type="Pfam" id="PF14734">
    <property type="entry name" value="DUF4469"/>
    <property type="match status" value="1"/>
</dbReference>
<reference evidence="4" key="1">
    <citation type="journal article" date="2021" name="PeerJ">
        <title>Extensive microbial diversity within the chicken gut microbiome revealed by metagenomics and culture.</title>
        <authorList>
            <person name="Gilroy R."/>
            <person name="Ravi A."/>
            <person name="Getino M."/>
            <person name="Pursley I."/>
            <person name="Horton D.L."/>
            <person name="Alikhan N.F."/>
            <person name="Baker D."/>
            <person name="Gharbi K."/>
            <person name="Hall N."/>
            <person name="Watson M."/>
            <person name="Adriaenssens E.M."/>
            <person name="Foster-Nyarko E."/>
            <person name="Jarju S."/>
            <person name="Secka A."/>
            <person name="Antonio M."/>
            <person name="Oren A."/>
            <person name="Chaudhuri R.R."/>
            <person name="La Ragione R."/>
            <person name="Hildebrand F."/>
            <person name="Pallen M.J."/>
        </authorList>
    </citation>
    <scope>NUCLEOTIDE SEQUENCE</scope>
    <source>
        <strain evidence="4">ChiHjej9B8-1298</strain>
    </source>
</reference>
<evidence type="ECO:0000259" key="2">
    <source>
        <dbReference type="Pfam" id="PF14734"/>
    </source>
</evidence>
<feature type="region of interest" description="Disordered" evidence="1">
    <location>
        <begin position="253"/>
        <end position="275"/>
    </location>
</feature>
<reference evidence="4" key="2">
    <citation type="submission" date="2021-04" db="EMBL/GenBank/DDBJ databases">
        <authorList>
            <person name="Gilroy R."/>
        </authorList>
    </citation>
    <scope>NUCLEOTIDE SEQUENCE</scope>
    <source>
        <strain evidence="4">ChiHjej9B8-1298</strain>
    </source>
</reference>
<gene>
    <name evidence="4" type="ORF">H9814_03255</name>
</gene>
<feature type="domain" description="Bvu-2165-like IHF-HU-like DNA-binding" evidence="3">
    <location>
        <begin position="15"/>
        <end position="128"/>
    </location>
</feature>
<feature type="domain" description="DUF4469" evidence="2">
    <location>
        <begin position="152"/>
        <end position="244"/>
    </location>
</feature>
<evidence type="ECO:0000313" key="4">
    <source>
        <dbReference type="EMBL" id="HIZ32553.1"/>
    </source>
</evidence>
<dbReference type="AlphaFoldDB" id="A0A9D2E824"/>
<dbReference type="Pfam" id="PF14848">
    <property type="entry name" value="HU-DNA_bdg"/>
    <property type="match status" value="1"/>
</dbReference>
<protein>
    <submittedName>
        <fullName evidence="4">DUF4469 domain-containing protein</fullName>
    </submittedName>
</protein>
<name>A0A9D2E824_9BACE</name>
<evidence type="ECO:0000259" key="3">
    <source>
        <dbReference type="Pfam" id="PF14848"/>
    </source>
</evidence>
<accession>A0A9D2E824</accession>
<dbReference type="CDD" id="cd12843">
    <property type="entry name" value="Bvu_2165_C_like"/>
    <property type="match status" value="1"/>
</dbReference>
<evidence type="ECO:0000313" key="5">
    <source>
        <dbReference type="Proteomes" id="UP000824028"/>
    </source>
</evidence>
<dbReference type="InterPro" id="IPR049893">
    <property type="entry name" value="Bvu_2165-like_IHF-HU-DNA_bdg"/>
</dbReference>
<comment type="caution">
    <text evidence="4">The sequence shown here is derived from an EMBL/GenBank/DDBJ whole genome shotgun (WGS) entry which is preliminary data.</text>
</comment>